<keyword evidence="1" id="KW-0472">Membrane</keyword>
<comment type="caution">
    <text evidence="2">The sequence shown here is derived from an EMBL/GenBank/DDBJ whole genome shotgun (WGS) entry which is preliminary data.</text>
</comment>
<evidence type="ECO:0000313" key="3">
    <source>
        <dbReference type="Proteomes" id="UP000719412"/>
    </source>
</evidence>
<dbReference type="Proteomes" id="UP000719412">
    <property type="component" value="Unassembled WGS sequence"/>
</dbReference>
<dbReference type="AlphaFoldDB" id="A0A8J6HU54"/>
<name>A0A8J6HU54_TENMO</name>
<organism evidence="2 3">
    <name type="scientific">Tenebrio molitor</name>
    <name type="common">Yellow mealworm beetle</name>
    <dbReference type="NCBI Taxonomy" id="7067"/>
    <lineage>
        <taxon>Eukaryota</taxon>
        <taxon>Metazoa</taxon>
        <taxon>Ecdysozoa</taxon>
        <taxon>Arthropoda</taxon>
        <taxon>Hexapoda</taxon>
        <taxon>Insecta</taxon>
        <taxon>Pterygota</taxon>
        <taxon>Neoptera</taxon>
        <taxon>Endopterygota</taxon>
        <taxon>Coleoptera</taxon>
        <taxon>Polyphaga</taxon>
        <taxon>Cucujiformia</taxon>
        <taxon>Tenebrionidae</taxon>
        <taxon>Tenebrio</taxon>
    </lineage>
</organism>
<reference evidence="2" key="2">
    <citation type="submission" date="2021-08" db="EMBL/GenBank/DDBJ databases">
        <authorList>
            <person name="Eriksson T."/>
        </authorList>
    </citation>
    <scope>NUCLEOTIDE SEQUENCE</scope>
    <source>
        <strain evidence="2">Stoneville</strain>
        <tissue evidence="2">Whole head</tissue>
    </source>
</reference>
<gene>
    <name evidence="2" type="ORF">GEV33_002109</name>
</gene>
<keyword evidence="1" id="KW-1133">Transmembrane helix</keyword>
<accession>A0A8J6HU54</accession>
<feature type="transmembrane region" description="Helical" evidence="1">
    <location>
        <begin position="148"/>
        <end position="168"/>
    </location>
</feature>
<reference evidence="2" key="1">
    <citation type="journal article" date="2020" name="J Insects Food Feed">
        <title>The yellow mealworm (Tenebrio molitor) genome: a resource for the emerging insects as food and feed industry.</title>
        <authorList>
            <person name="Eriksson T."/>
            <person name="Andere A."/>
            <person name="Kelstrup H."/>
            <person name="Emery V."/>
            <person name="Picard C."/>
        </authorList>
    </citation>
    <scope>NUCLEOTIDE SEQUENCE</scope>
    <source>
        <strain evidence="2">Stoneville</strain>
        <tissue evidence="2">Whole head</tissue>
    </source>
</reference>
<evidence type="ECO:0000256" key="1">
    <source>
        <dbReference type="SAM" id="Phobius"/>
    </source>
</evidence>
<proteinExistence type="predicted"/>
<evidence type="ECO:0000313" key="2">
    <source>
        <dbReference type="EMBL" id="KAH0820682.1"/>
    </source>
</evidence>
<evidence type="ECO:0008006" key="4">
    <source>
        <dbReference type="Google" id="ProtNLM"/>
    </source>
</evidence>
<dbReference type="EMBL" id="JABDTM020011169">
    <property type="protein sequence ID" value="KAH0820682.1"/>
    <property type="molecule type" value="Genomic_DNA"/>
</dbReference>
<protein>
    <recommendedName>
        <fullName evidence="4">Odorant receptor</fullName>
    </recommendedName>
</protein>
<keyword evidence="1" id="KW-0812">Transmembrane</keyword>
<feature type="transmembrane region" description="Helical" evidence="1">
    <location>
        <begin position="47"/>
        <end position="69"/>
    </location>
</feature>
<sequence length="406" mass="46675">MVLDPSQGHDLILQTVVSRYDVVFGTQEPKNSHSISFIVHNFSINMIITYGAFLLVFTNALMLMAFSIAMEDAVMKIIDETNSSFWSTDSVGPEVQHIIRNKSAKTNNLLLSIYAVLLLSSIVMFPIFGHHREWSVCEVAFDHYLGVWSKFFIQLLSWSSPVTFYVSLRPTGGMLYAIEGLSLQIFLINQRILQVSDDHPDYDKLKVGEKILWQNKIFHTLLSCIKHHVIIVKCGNEERQDRYWTEGEERRCRIYREESETVEHMWGECDKKRQREGKGRREILSEDGREIGWMKEVWKRRERIGKERGCYTGVVRTTPHSTIRWFSGAERWSGGTVQNLCWVLRQPGGAQLGTGLASSLYGALFWWGSTRWCGAGGFFEENLDGEILRRNCGKEVVLLVALCVKF</sequence>
<keyword evidence="3" id="KW-1185">Reference proteome</keyword>
<feature type="transmembrane region" description="Helical" evidence="1">
    <location>
        <begin position="109"/>
        <end position="128"/>
    </location>
</feature>